<keyword evidence="4" id="KW-1185">Reference proteome</keyword>
<sequence>MSLVIKAAAQAKVVNYVNLCSTSLLVYDTFLNIDVEVVFRYLSSRKWTFVECVYVASKYLAFVDGALTVRLLLQPGIPPQECMRLYKTDVYFILVGGMLAEVILQCQAWAIWGLSSYVLAYLVVTDMVIVALAFYGVVGSFKGLQFVTSLLPTIRPCFPEDLLSGHSVFIAYMSLIVAEVNVLALMLWKRYVEWRGNGVPLFQVLYRDGMVYLFCLFALSIGNVLFYTTQDKSLYWMLLPEMQRIGHAILAARLLLDVRACADRGYKSGLDLQSEDEISAESESQELERIGGSTIYFAAQDAIDPRAAIGVNSFG</sequence>
<evidence type="ECO:0000256" key="1">
    <source>
        <dbReference type="SAM" id="Phobius"/>
    </source>
</evidence>
<dbReference type="OrthoDB" id="3350812at2759"/>
<proteinExistence type="predicted"/>
<keyword evidence="1" id="KW-0812">Transmembrane</keyword>
<dbReference type="AlphaFoldDB" id="A0A0H2R7G4"/>
<accession>A0A0H2R7G4</accession>
<evidence type="ECO:0000259" key="2">
    <source>
        <dbReference type="Pfam" id="PF20151"/>
    </source>
</evidence>
<name>A0A0H2R7G4_9AGAM</name>
<dbReference type="Pfam" id="PF20151">
    <property type="entry name" value="DUF6533"/>
    <property type="match status" value="1"/>
</dbReference>
<organism evidence="3 4">
    <name type="scientific">Schizopora paradoxa</name>
    <dbReference type="NCBI Taxonomy" id="27342"/>
    <lineage>
        <taxon>Eukaryota</taxon>
        <taxon>Fungi</taxon>
        <taxon>Dikarya</taxon>
        <taxon>Basidiomycota</taxon>
        <taxon>Agaricomycotina</taxon>
        <taxon>Agaricomycetes</taxon>
        <taxon>Hymenochaetales</taxon>
        <taxon>Schizoporaceae</taxon>
        <taxon>Schizopora</taxon>
    </lineage>
</organism>
<feature type="transmembrane region" description="Helical" evidence="1">
    <location>
        <begin position="209"/>
        <end position="228"/>
    </location>
</feature>
<feature type="transmembrane region" description="Helical" evidence="1">
    <location>
        <begin position="90"/>
        <end position="112"/>
    </location>
</feature>
<keyword evidence="1" id="KW-0472">Membrane</keyword>
<keyword evidence="1" id="KW-1133">Transmembrane helix</keyword>
<dbReference type="InParanoid" id="A0A0H2R7G4"/>
<feature type="domain" description="DUF6533" evidence="2">
    <location>
        <begin position="16"/>
        <end position="63"/>
    </location>
</feature>
<gene>
    <name evidence="3" type="ORF">SCHPADRAFT_635555</name>
</gene>
<reference evidence="3 4" key="1">
    <citation type="submission" date="2015-04" db="EMBL/GenBank/DDBJ databases">
        <title>Complete genome sequence of Schizopora paradoxa KUC8140, a cosmopolitan wood degrader in East Asia.</title>
        <authorList>
            <consortium name="DOE Joint Genome Institute"/>
            <person name="Min B."/>
            <person name="Park H."/>
            <person name="Jang Y."/>
            <person name="Kim J.-J."/>
            <person name="Kim K.H."/>
            <person name="Pangilinan J."/>
            <person name="Lipzen A."/>
            <person name="Riley R."/>
            <person name="Grigoriev I.V."/>
            <person name="Spatafora J.W."/>
            <person name="Choi I.-G."/>
        </authorList>
    </citation>
    <scope>NUCLEOTIDE SEQUENCE [LARGE SCALE GENOMIC DNA]</scope>
    <source>
        <strain evidence="3 4">KUC8140</strain>
    </source>
</reference>
<evidence type="ECO:0000313" key="4">
    <source>
        <dbReference type="Proteomes" id="UP000053477"/>
    </source>
</evidence>
<protein>
    <recommendedName>
        <fullName evidence="2">DUF6533 domain-containing protein</fullName>
    </recommendedName>
</protein>
<evidence type="ECO:0000313" key="3">
    <source>
        <dbReference type="EMBL" id="KLO07765.1"/>
    </source>
</evidence>
<feature type="transmembrane region" description="Helical" evidence="1">
    <location>
        <begin position="118"/>
        <end position="141"/>
    </location>
</feature>
<dbReference type="Proteomes" id="UP000053477">
    <property type="component" value="Unassembled WGS sequence"/>
</dbReference>
<feature type="transmembrane region" description="Helical" evidence="1">
    <location>
        <begin position="162"/>
        <end position="189"/>
    </location>
</feature>
<dbReference type="InterPro" id="IPR045340">
    <property type="entry name" value="DUF6533"/>
</dbReference>
<dbReference type="EMBL" id="KQ086122">
    <property type="protein sequence ID" value="KLO07765.1"/>
    <property type="molecule type" value="Genomic_DNA"/>
</dbReference>